<dbReference type="EMBL" id="QRCT01000020">
    <property type="protein sequence ID" value="RDU23640.1"/>
    <property type="molecule type" value="Genomic_DNA"/>
</dbReference>
<dbReference type="Proteomes" id="UP000255036">
    <property type="component" value="Unassembled WGS sequence"/>
</dbReference>
<keyword evidence="10" id="KW-1185">Reference proteome</keyword>
<dbReference type="PRINTS" id="PR01837">
    <property type="entry name" value="MGTCSAPBPROT"/>
</dbReference>
<dbReference type="OrthoDB" id="9811198at2"/>
<feature type="transmembrane region" description="Helical" evidence="7">
    <location>
        <begin position="36"/>
        <end position="57"/>
    </location>
</feature>
<dbReference type="PANTHER" id="PTHR33778:SF1">
    <property type="entry name" value="MAGNESIUM TRANSPORTER YHID-RELATED"/>
    <property type="match status" value="1"/>
</dbReference>
<evidence type="ECO:0000256" key="6">
    <source>
        <dbReference type="ARBA" id="ARBA00023136"/>
    </source>
</evidence>
<accession>A0A371AVY8</accession>
<evidence type="ECO:0000256" key="4">
    <source>
        <dbReference type="ARBA" id="ARBA00022692"/>
    </source>
</evidence>
<evidence type="ECO:0000256" key="7">
    <source>
        <dbReference type="SAM" id="Phobius"/>
    </source>
</evidence>
<evidence type="ECO:0000313" key="9">
    <source>
        <dbReference type="EMBL" id="RDU23640.1"/>
    </source>
</evidence>
<proteinExistence type="inferred from homology"/>
<name>A0A371AVY8_9FIRM</name>
<evidence type="ECO:0000256" key="2">
    <source>
        <dbReference type="ARBA" id="ARBA00009298"/>
    </source>
</evidence>
<feature type="transmembrane region" description="Helical" evidence="7">
    <location>
        <begin position="117"/>
        <end position="136"/>
    </location>
</feature>
<feature type="domain" description="MgtC/SapB/SrpB/YhiD N-terminal" evidence="8">
    <location>
        <begin position="12"/>
        <end position="138"/>
    </location>
</feature>
<comment type="caution">
    <text evidence="9">The sequence shown here is derived from an EMBL/GenBank/DDBJ whole genome shotgun (WGS) entry which is preliminary data.</text>
</comment>
<dbReference type="RefSeq" id="WP_115481785.1">
    <property type="nucleotide sequence ID" value="NZ_QRCT01000020.1"/>
</dbReference>
<evidence type="ECO:0000256" key="5">
    <source>
        <dbReference type="ARBA" id="ARBA00022989"/>
    </source>
</evidence>
<dbReference type="InterPro" id="IPR003416">
    <property type="entry name" value="MgtC/SapB/SrpB/YhiD_fam"/>
</dbReference>
<keyword evidence="6 7" id="KW-0472">Membrane</keyword>
<reference evidence="9 10" key="1">
    <citation type="submission" date="2018-07" db="EMBL/GenBank/DDBJ databases">
        <title>Anaerosacharophilus polymeroproducens gen. nov. sp. nov., an anaerobic bacterium isolated from salt field.</title>
        <authorList>
            <person name="Kim W."/>
            <person name="Yang S.-H."/>
            <person name="Oh J."/>
            <person name="Lee J.-H."/>
            <person name="Kwon K.K."/>
        </authorList>
    </citation>
    <scope>NUCLEOTIDE SEQUENCE [LARGE SCALE GENOMIC DNA]</scope>
    <source>
        <strain evidence="9 10">MCWD5</strain>
    </source>
</reference>
<keyword evidence="4 7" id="KW-0812">Transmembrane</keyword>
<organism evidence="9 10">
    <name type="scientific">Anaerosacchariphilus polymeriproducens</name>
    <dbReference type="NCBI Taxonomy" id="1812858"/>
    <lineage>
        <taxon>Bacteria</taxon>
        <taxon>Bacillati</taxon>
        <taxon>Bacillota</taxon>
        <taxon>Clostridia</taxon>
        <taxon>Lachnospirales</taxon>
        <taxon>Lachnospiraceae</taxon>
        <taxon>Anaerosacchariphilus</taxon>
    </lineage>
</organism>
<dbReference type="InterPro" id="IPR049177">
    <property type="entry name" value="MgtC_SapB_SrpB_YhiD_N"/>
</dbReference>
<dbReference type="PANTHER" id="PTHR33778">
    <property type="entry name" value="PROTEIN MGTC"/>
    <property type="match status" value="1"/>
</dbReference>
<comment type="similarity">
    <text evidence="2">Belongs to the MgtC/SapB family.</text>
</comment>
<feature type="transmembrane region" description="Helical" evidence="7">
    <location>
        <begin position="69"/>
        <end position="86"/>
    </location>
</feature>
<sequence>MLGWKEILLRITLAIIIGGIIGWEREKANRPAGFRTLSLVSVGAAVVTITGYLSVYQFLGLSSFDPNRMAAQVVSGIGFLGAGTILREGFSVRGLTTAASVWTVACLGIAAGAGYPLAAAIGTVIIFVVLRIFNSIEKRMHQNKHKEMVLDFSCKNITKILVALSRMIPESKGTIQDIVMEKQEGKMLSVVLKIKFYIPIAENEYNNIYEEIQEVEGIENVEIIVPF</sequence>
<dbReference type="Pfam" id="PF02308">
    <property type="entry name" value="MgtC"/>
    <property type="match status" value="1"/>
</dbReference>
<gene>
    <name evidence="9" type="ORF">DWV06_08640</name>
</gene>
<evidence type="ECO:0000256" key="1">
    <source>
        <dbReference type="ARBA" id="ARBA00004651"/>
    </source>
</evidence>
<dbReference type="GO" id="GO:0005886">
    <property type="term" value="C:plasma membrane"/>
    <property type="evidence" value="ECO:0007669"/>
    <property type="project" value="UniProtKB-SubCell"/>
</dbReference>
<keyword evidence="5 7" id="KW-1133">Transmembrane helix</keyword>
<feature type="transmembrane region" description="Helical" evidence="7">
    <location>
        <begin position="7"/>
        <end position="24"/>
    </location>
</feature>
<evidence type="ECO:0000259" key="8">
    <source>
        <dbReference type="Pfam" id="PF02308"/>
    </source>
</evidence>
<protein>
    <submittedName>
        <fullName evidence="9">MgtC/SapB family protein</fullName>
    </submittedName>
</protein>
<evidence type="ECO:0000256" key="3">
    <source>
        <dbReference type="ARBA" id="ARBA00022475"/>
    </source>
</evidence>
<dbReference type="AlphaFoldDB" id="A0A371AVY8"/>
<keyword evidence="3" id="KW-1003">Cell membrane</keyword>
<evidence type="ECO:0000313" key="10">
    <source>
        <dbReference type="Proteomes" id="UP000255036"/>
    </source>
</evidence>
<comment type="subcellular location">
    <subcellularLocation>
        <location evidence="1">Cell membrane</location>
        <topology evidence="1">Multi-pass membrane protein</topology>
    </subcellularLocation>
</comment>